<name>A0AAJ1HTL3_LIMMU</name>
<protein>
    <recommendedName>
        <fullName evidence="3">Putative hydro-lyase PO158_08495</fullName>
        <ecNumber evidence="3">4.2.1.-</ecNumber>
    </recommendedName>
</protein>
<dbReference type="Proteomes" id="UP001218021">
    <property type="component" value="Unassembled WGS sequence"/>
</dbReference>
<reference evidence="4" key="1">
    <citation type="submission" date="2023-01" db="EMBL/GenBank/DDBJ databases">
        <title>Genome analysis of 13 Lactobacillus isolated from gut of wild boar.</title>
        <authorList>
            <person name="Papp P."/>
            <person name="Libisch B."/>
            <person name="Nagy T."/>
            <person name="Olasz F."/>
        </authorList>
    </citation>
    <scope>NUCLEOTIDE SEQUENCE</scope>
    <source>
        <strain evidence="4">F108</strain>
    </source>
</reference>
<dbReference type="PIRSF" id="PIRSF029755">
    <property type="entry name" value="UCP029755"/>
    <property type="match status" value="1"/>
</dbReference>
<dbReference type="Pfam" id="PF07286">
    <property type="entry name" value="D-Glu_cyclase"/>
    <property type="match status" value="1"/>
</dbReference>
<gene>
    <name evidence="4" type="ORF">PO158_08495</name>
</gene>
<dbReference type="InterPro" id="IPR038021">
    <property type="entry name" value="Putative_hydro-lyase"/>
</dbReference>
<dbReference type="GO" id="GO:0016829">
    <property type="term" value="F:lyase activity"/>
    <property type="evidence" value="ECO:0007669"/>
    <property type="project" value="UniProtKB-KW"/>
</dbReference>
<dbReference type="NCBIfam" id="NF003969">
    <property type="entry name" value="PRK05463.1"/>
    <property type="match status" value="1"/>
</dbReference>
<evidence type="ECO:0000256" key="3">
    <source>
        <dbReference type="HAMAP-Rule" id="MF_01830"/>
    </source>
</evidence>
<sequence>MKCMPAFDIQPYIQQAPAQVRQRIRTGIIDFPTAGMAAGYAQANLVILPQMYAHDFREWIRQNPQACPLLETVKQTPLTKTIARHANICTDIPRYRLYENGHFTKEITDAIPYWQTDMVGFLIGCSFSFEEALLKAGIEIRHLTEKHNVPMYKTSVMTNPVGRFKGPMVVSMRPMSPAKAQLARQITAQMPNVHGAPIQIGNPAAIGISDLDHPDYGDADTIKPGEVPVFWPCGVTPQAAIENAKLPLVITHAPGHMFITDIQNAELNDYLDAHQPE</sequence>
<evidence type="ECO:0000313" key="4">
    <source>
        <dbReference type="EMBL" id="MDC2828315.1"/>
    </source>
</evidence>
<accession>A0AAJ1HTL3</accession>
<dbReference type="EMBL" id="JAQOND010000031">
    <property type="protein sequence ID" value="MDC2828315.1"/>
    <property type="molecule type" value="Genomic_DNA"/>
</dbReference>
<dbReference type="InterPro" id="IPR016938">
    <property type="entry name" value="UPF0317"/>
</dbReference>
<evidence type="ECO:0000313" key="5">
    <source>
        <dbReference type="Proteomes" id="UP001218021"/>
    </source>
</evidence>
<proteinExistence type="inferred from homology"/>
<dbReference type="PANTHER" id="PTHR32022:SF10">
    <property type="entry name" value="D-GLUTAMATE CYCLASE, MITOCHONDRIAL"/>
    <property type="match status" value="1"/>
</dbReference>
<evidence type="ECO:0000256" key="2">
    <source>
        <dbReference type="ARBA" id="ARBA00023239"/>
    </source>
</evidence>
<dbReference type="EC" id="4.2.1.-" evidence="3"/>
<dbReference type="PANTHER" id="PTHR32022">
    <property type="entry name" value="D-GLUTAMATE CYCLASE, MITOCHONDRIAL"/>
    <property type="match status" value="1"/>
</dbReference>
<dbReference type="AlphaFoldDB" id="A0AAJ1HTL3"/>
<keyword evidence="2 3" id="KW-0456">Lyase</keyword>
<comment type="caution">
    <text evidence="4">The sequence shown here is derived from an EMBL/GenBank/DDBJ whole genome shotgun (WGS) entry which is preliminary data.</text>
</comment>
<evidence type="ECO:0000256" key="1">
    <source>
        <dbReference type="ARBA" id="ARBA00007896"/>
    </source>
</evidence>
<dbReference type="Gene3D" id="3.40.1640.10">
    <property type="entry name" value="PSTPO5379-like"/>
    <property type="match status" value="1"/>
</dbReference>
<dbReference type="SUPFAM" id="SSF160920">
    <property type="entry name" value="PSTPO5379-like"/>
    <property type="match status" value="1"/>
</dbReference>
<comment type="similarity">
    <text evidence="1 3">Belongs to the D-glutamate cyclase family.</text>
</comment>
<dbReference type="InterPro" id="IPR009906">
    <property type="entry name" value="D-Glu_cyclase"/>
</dbReference>
<dbReference type="FunFam" id="3.30.2040.10:FF:000001">
    <property type="entry name" value="D-glutamate cyclase, mitochondrial"/>
    <property type="match status" value="1"/>
</dbReference>
<dbReference type="Gene3D" id="3.30.2040.10">
    <property type="entry name" value="PSTPO5379-like domain"/>
    <property type="match status" value="1"/>
</dbReference>
<dbReference type="HAMAP" id="MF_01830">
    <property type="entry name" value="Hydro_lyase"/>
    <property type="match status" value="1"/>
</dbReference>
<organism evidence="4 5">
    <name type="scientific">Limosilactobacillus mucosae</name>
    <name type="common">Lactobacillus mucosae</name>
    <dbReference type="NCBI Taxonomy" id="97478"/>
    <lineage>
        <taxon>Bacteria</taxon>
        <taxon>Bacillati</taxon>
        <taxon>Bacillota</taxon>
        <taxon>Bacilli</taxon>
        <taxon>Lactobacillales</taxon>
        <taxon>Lactobacillaceae</taxon>
        <taxon>Limosilactobacillus</taxon>
    </lineage>
</organism>